<evidence type="ECO:0000256" key="1">
    <source>
        <dbReference type="SAM" id="MobiDB-lite"/>
    </source>
</evidence>
<name>A0A4S8P0L1_9ACTN</name>
<evidence type="ECO:0000256" key="2">
    <source>
        <dbReference type="SAM" id="Phobius"/>
    </source>
</evidence>
<dbReference type="AlphaFoldDB" id="A0A4S8P0L1"/>
<proteinExistence type="predicted"/>
<comment type="caution">
    <text evidence="3">The sequence shown here is derived from an EMBL/GenBank/DDBJ whole genome shotgun (WGS) entry which is preliminary data.</text>
</comment>
<dbReference type="EMBL" id="STGX01000021">
    <property type="protein sequence ID" value="THV23530.1"/>
    <property type="molecule type" value="Genomic_DNA"/>
</dbReference>
<keyword evidence="4" id="KW-1185">Reference proteome</keyword>
<sequence>MDDRLAQRLGAPRRHWDDATRPPPMESRSAPIPADFADFAARVKIRDPRWQGPALLAGMAVFCVVYGAFPNTGGLLDLSDQARRVALWAGAAVFVAAAVAVLAWDLRTRTEAVYRAFTRFCEDGSVARAFLTSLDVGHEDFRPAWVLIDADLPADRAARLHAAFGAWLDAIRAEPETGRAVARWLRSEPGPVPSERLFGPDAAGGLLTGPLARSRWQVVIPAPGPRNRIFPLHDGDISGEPVPTLGSG</sequence>
<dbReference type="RefSeq" id="WP_136531903.1">
    <property type="nucleotide sequence ID" value="NZ_STGX01000021.1"/>
</dbReference>
<keyword evidence="2" id="KW-1133">Transmembrane helix</keyword>
<dbReference type="Proteomes" id="UP000305792">
    <property type="component" value="Unassembled WGS sequence"/>
</dbReference>
<accession>A0A4S8P0L1</accession>
<evidence type="ECO:0000313" key="4">
    <source>
        <dbReference type="Proteomes" id="UP000305792"/>
    </source>
</evidence>
<feature type="transmembrane region" description="Helical" evidence="2">
    <location>
        <begin position="52"/>
        <end position="69"/>
    </location>
</feature>
<feature type="region of interest" description="Disordered" evidence="1">
    <location>
        <begin position="1"/>
        <end position="30"/>
    </location>
</feature>
<dbReference type="OrthoDB" id="5188960at2"/>
<keyword evidence="2" id="KW-0812">Transmembrane</keyword>
<protein>
    <submittedName>
        <fullName evidence="3">Uncharacterized protein</fullName>
    </submittedName>
</protein>
<organism evidence="3 4">
    <name type="scientific">Glycomyces paridis</name>
    <dbReference type="NCBI Taxonomy" id="2126555"/>
    <lineage>
        <taxon>Bacteria</taxon>
        <taxon>Bacillati</taxon>
        <taxon>Actinomycetota</taxon>
        <taxon>Actinomycetes</taxon>
        <taxon>Glycomycetales</taxon>
        <taxon>Glycomycetaceae</taxon>
        <taxon>Glycomyces</taxon>
    </lineage>
</organism>
<keyword evidence="2" id="KW-0472">Membrane</keyword>
<evidence type="ECO:0000313" key="3">
    <source>
        <dbReference type="EMBL" id="THV23530.1"/>
    </source>
</evidence>
<gene>
    <name evidence="3" type="ORF">E9998_22285</name>
</gene>
<feature type="transmembrane region" description="Helical" evidence="2">
    <location>
        <begin position="85"/>
        <end position="106"/>
    </location>
</feature>
<reference evidence="3 4" key="1">
    <citation type="journal article" date="2018" name="Int. J. Syst. Evol. Microbiol.">
        <title>Glycomyces paridis sp. nov., isolated from the medicinal plant Paris polyphylla.</title>
        <authorList>
            <person name="Fang X.M."/>
            <person name="Bai J.L."/>
            <person name="Su J."/>
            <person name="Zhao L.L."/>
            <person name="Liu H.Y."/>
            <person name="Ma B.P."/>
            <person name="Zhang Y.Q."/>
            <person name="Yu L.Y."/>
        </authorList>
    </citation>
    <scope>NUCLEOTIDE SEQUENCE [LARGE SCALE GENOMIC DNA]</scope>
    <source>
        <strain evidence="3 4">CPCC 204357</strain>
    </source>
</reference>